<dbReference type="InterPro" id="IPR000257">
    <property type="entry name" value="Uroporphyrinogen_deCOase"/>
</dbReference>
<dbReference type="Proteomes" id="UP000265882">
    <property type="component" value="Unassembled WGS sequence"/>
</dbReference>
<dbReference type="SUPFAM" id="SSF51726">
    <property type="entry name" value="UROD/MetE-like"/>
    <property type="match status" value="1"/>
</dbReference>
<protein>
    <recommendedName>
        <fullName evidence="1">Uroporphyrinogen decarboxylase (URO-D) domain-containing protein</fullName>
    </recommendedName>
</protein>
<dbReference type="EMBL" id="QZKU01000134">
    <property type="protein sequence ID" value="RJP15575.1"/>
    <property type="molecule type" value="Genomic_DNA"/>
</dbReference>
<dbReference type="GO" id="GO:0006779">
    <property type="term" value="P:porphyrin-containing compound biosynthetic process"/>
    <property type="evidence" value="ECO:0007669"/>
    <property type="project" value="InterPro"/>
</dbReference>
<name>A0A3A4NAA5_ABYX5</name>
<dbReference type="PANTHER" id="PTHR47099:SF1">
    <property type="entry name" value="METHYLCOBAMIDE:COM METHYLTRANSFERASE MTBA"/>
    <property type="match status" value="1"/>
</dbReference>
<dbReference type="InterPro" id="IPR038071">
    <property type="entry name" value="UROD/MetE-like_sf"/>
</dbReference>
<evidence type="ECO:0000259" key="1">
    <source>
        <dbReference type="Pfam" id="PF01208"/>
    </source>
</evidence>
<evidence type="ECO:0000313" key="3">
    <source>
        <dbReference type="Proteomes" id="UP000265882"/>
    </source>
</evidence>
<accession>A0A3A4NAA5</accession>
<comment type="caution">
    <text evidence="2">The sequence shown here is derived from an EMBL/GenBank/DDBJ whole genome shotgun (WGS) entry which is preliminary data.</text>
</comment>
<organism evidence="2 3">
    <name type="scientific">Abyssobacteria bacterium (strain SURF_5)</name>
    <dbReference type="NCBI Taxonomy" id="2093360"/>
    <lineage>
        <taxon>Bacteria</taxon>
        <taxon>Pseudomonadati</taxon>
        <taxon>Candidatus Hydrogenedentota</taxon>
        <taxon>Candidatus Abyssobacteria</taxon>
    </lineage>
</organism>
<sequence length="351" mass="39384">MRLSDLPKPSPDFTRLKNVLTGERPPDRLPLVDLLVDQALKEKVLGRPTVSDFTNDPEDGRKRIDDEIEFRHKLGYDYIDVCPFMYFGAAYQVSEQSDRSWISEATSTIRNRQDFERHFWPDPQALDYAQLEYAASVLPDGMMSIPRVGGLFENVVFLTGIEGLSYMLVDDPPLVDELFAKVGAIVLSAAENLLQAPRVGALFVGEDLGFQTGTMLSPNHLRKYVFPWHKKMVAAAHKRGVSYLLHSCGNIEGIMEDLIEDVGIDARHSFQDKILPVEEAVSRYSDRIAILGGVDMDLLTRGTEEEVRARVREIIETCAPSGRFALGTGNSVASYLNPDNYLAMLDEARRE</sequence>
<dbReference type="PANTHER" id="PTHR47099">
    <property type="entry name" value="METHYLCOBAMIDE:COM METHYLTRANSFERASE MTBA"/>
    <property type="match status" value="1"/>
</dbReference>
<dbReference type="Gene3D" id="3.20.20.210">
    <property type="match status" value="1"/>
</dbReference>
<feature type="domain" description="Uroporphyrinogen decarboxylase (URO-D)" evidence="1">
    <location>
        <begin position="108"/>
        <end position="350"/>
    </location>
</feature>
<dbReference type="Pfam" id="PF01208">
    <property type="entry name" value="URO-D"/>
    <property type="match status" value="1"/>
</dbReference>
<dbReference type="AlphaFoldDB" id="A0A3A4NAA5"/>
<evidence type="ECO:0000313" key="2">
    <source>
        <dbReference type="EMBL" id="RJP15575.1"/>
    </source>
</evidence>
<gene>
    <name evidence="2" type="ORF">C4520_20150</name>
</gene>
<reference evidence="2 3" key="1">
    <citation type="journal article" date="2017" name="ISME J.">
        <title>Energy and carbon metabolisms in a deep terrestrial subsurface fluid microbial community.</title>
        <authorList>
            <person name="Momper L."/>
            <person name="Jungbluth S.P."/>
            <person name="Lee M.D."/>
            <person name="Amend J.P."/>
        </authorList>
    </citation>
    <scope>NUCLEOTIDE SEQUENCE [LARGE SCALE GENOMIC DNA]</scope>
    <source>
        <strain evidence="2">SURF_5</strain>
    </source>
</reference>
<dbReference type="InterPro" id="IPR052024">
    <property type="entry name" value="Methanogen_methyltrans"/>
</dbReference>
<dbReference type="GO" id="GO:0004853">
    <property type="term" value="F:uroporphyrinogen decarboxylase activity"/>
    <property type="evidence" value="ECO:0007669"/>
    <property type="project" value="InterPro"/>
</dbReference>
<proteinExistence type="predicted"/>